<gene>
    <name evidence="2" type="ORF">NCGR_LOCUS37008</name>
</gene>
<name>A0A811QB93_9POAL</name>
<comment type="caution">
    <text evidence="2">The sequence shown here is derived from an EMBL/GenBank/DDBJ whole genome shotgun (WGS) entry which is preliminary data.</text>
</comment>
<protein>
    <submittedName>
        <fullName evidence="2">Uncharacterized protein</fullName>
    </submittedName>
</protein>
<sequence length="118" mass="12663">MASSPAPRTTPSRSSPWQYKAHTGAPATKPTDGISEKVAANHHQKTTSAILVQAAPVNIPRTKKTSLQEQGVFGSILLHKGSGRSMAEKKSYPQLNEGIMSSLSKRSVAMHLPSMTLR</sequence>
<feature type="region of interest" description="Disordered" evidence="1">
    <location>
        <begin position="1"/>
        <end position="33"/>
    </location>
</feature>
<feature type="compositionally biased region" description="Low complexity" evidence="1">
    <location>
        <begin position="1"/>
        <end position="16"/>
    </location>
</feature>
<keyword evidence="3" id="KW-1185">Reference proteome</keyword>
<dbReference type="AlphaFoldDB" id="A0A811QB93"/>
<evidence type="ECO:0000256" key="1">
    <source>
        <dbReference type="SAM" id="MobiDB-lite"/>
    </source>
</evidence>
<dbReference type="EMBL" id="CAJGYO010000009">
    <property type="protein sequence ID" value="CAD6253381.1"/>
    <property type="molecule type" value="Genomic_DNA"/>
</dbReference>
<evidence type="ECO:0000313" key="3">
    <source>
        <dbReference type="Proteomes" id="UP000604825"/>
    </source>
</evidence>
<dbReference type="Proteomes" id="UP000604825">
    <property type="component" value="Unassembled WGS sequence"/>
</dbReference>
<proteinExistence type="predicted"/>
<reference evidence="2" key="1">
    <citation type="submission" date="2020-10" db="EMBL/GenBank/DDBJ databases">
        <authorList>
            <person name="Han B."/>
            <person name="Lu T."/>
            <person name="Zhao Q."/>
            <person name="Huang X."/>
            <person name="Zhao Y."/>
        </authorList>
    </citation>
    <scope>NUCLEOTIDE SEQUENCE</scope>
</reference>
<accession>A0A811QB93</accession>
<organism evidence="2 3">
    <name type="scientific">Miscanthus lutarioriparius</name>
    <dbReference type="NCBI Taxonomy" id="422564"/>
    <lineage>
        <taxon>Eukaryota</taxon>
        <taxon>Viridiplantae</taxon>
        <taxon>Streptophyta</taxon>
        <taxon>Embryophyta</taxon>
        <taxon>Tracheophyta</taxon>
        <taxon>Spermatophyta</taxon>
        <taxon>Magnoliopsida</taxon>
        <taxon>Liliopsida</taxon>
        <taxon>Poales</taxon>
        <taxon>Poaceae</taxon>
        <taxon>PACMAD clade</taxon>
        <taxon>Panicoideae</taxon>
        <taxon>Andropogonodae</taxon>
        <taxon>Andropogoneae</taxon>
        <taxon>Saccharinae</taxon>
        <taxon>Miscanthus</taxon>
    </lineage>
</organism>
<evidence type="ECO:0000313" key="2">
    <source>
        <dbReference type="EMBL" id="CAD6253381.1"/>
    </source>
</evidence>